<keyword evidence="3" id="KW-1185">Reference proteome</keyword>
<name>A0A8H6CSJ1_9LECA</name>
<organism evidence="2 3">
    <name type="scientific">Letharia lupina</name>
    <dbReference type="NCBI Taxonomy" id="560253"/>
    <lineage>
        <taxon>Eukaryota</taxon>
        <taxon>Fungi</taxon>
        <taxon>Dikarya</taxon>
        <taxon>Ascomycota</taxon>
        <taxon>Pezizomycotina</taxon>
        <taxon>Lecanoromycetes</taxon>
        <taxon>OSLEUM clade</taxon>
        <taxon>Lecanoromycetidae</taxon>
        <taxon>Lecanorales</taxon>
        <taxon>Lecanorineae</taxon>
        <taxon>Parmeliaceae</taxon>
        <taxon>Letharia</taxon>
    </lineage>
</organism>
<dbReference type="Proteomes" id="UP000593566">
    <property type="component" value="Unassembled WGS sequence"/>
</dbReference>
<dbReference type="AlphaFoldDB" id="A0A8H6CSJ1"/>
<gene>
    <name evidence="2" type="ORF">HO133_008251</name>
</gene>
<comment type="caution">
    <text evidence="2">The sequence shown here is derived from an EMBL/GenBank/DDBJ whole genome shotgun (WGS) entry which is preliminary data.</text>
</comment>
<sequence length="308" mass="34658">MSSTTAKTPQGDPKHGGALFRLPREIRDVIYRRLVKGRYLTDKRSAHSEGSDKEGSDSESDVDQNAGPNLSILRVSKAVGHEAVEILYSDSVFRFPIDFKSPRDDDEDGKLFHLNHLKKVTPMMKNVYLDVDGASIRWAGWFETRYSPMWARKLELSFGPTIDLFGDVDIKRRTLHIRMSECCARMLEGTSFGTICQRLKSLVGFSVATVEVMLSRDVPQAPACFGFNNAEQTRRARDLMRYITHKITKELEPAFGPAISGLQLDAGNMPIQKRNFSEGGDTTLVGFLEFHPGKHSVQECTAEEERLQ</sequence>
<dbReference type="EMBL" id="JACCJB010000004">
    <property type="protein sequence ID" value="KAF6228521.1"/>
    <property type="molecule type" value="Genomic_DNA"/>
</dbReference>
<dbReference type="GeneID" id="59336648"/>
<evidence type="ECO:0000256" key="1">
    <source>
        <dbReference type="SAM" id="MobiDB-lite"/>
    </source>
</evidence>
<feature type="region of interest" description="Disordered" evidence="1">
    <location>
        <begin position="43"/>
        <end position="67"/>
    </location>
</feature>
<protein>
    <submittedName>
        <fullName evidence="2">Uncharacterized protein</fullName>
    </submittedName>
</protein>
<proteinExistence type="predicted"/>
<accession>A0A8H6CSJ1</accession>
<feature type="compositionally biased region" description="Basic and acidic residues" evidence="1">
    <location>
        <begin position="43"/>
        <end position="56"/>
    </location>
</feature>
<evidence type="ECO:0000313" key="2">
    <source>
        <dbReference type="EMBL" id="KAF6228521.1"/>
    </source>
</evidence>
<dbReference type="RefSeq" id="XP_037156455.1">
    <property type="nucleotide sequence ID" value="XM_037299119.1"/>
</dbReference>
<evidence type="ECO:0000313" key="3">
    <source>
        <dbReference type="Proteomes" id="UP000593566"/>
    </source>
</evidence>
<reference evidence="2 3" key="1">
    <citation type="journal article" date="2020" name="Genomics">
        <title>Complete, high-quality genomes from long-read metagenomic sequencing of two wolf lichen thalli reveals enigmatic genome architecture.</title>
        <authorList>
            <person name="McKenzie S.K."/>
            <person name="Walston R.F."/>
            <person name="Allen J.L."/>
        </authorList>
    </citation>
    <scope>NUCLEOTIDE SEQUENCE [LARGE SCALE GENOMIC DNA]</scope>
    <source>
        <strain evidence="2">WasteWater1</strain>
    </source>
</reference>